<feature type="domain" description="RING-type" evidence="5">
    <location>
        <begin position="443"/>
        <end position="492"/>
    </location>
</feature>
<evidence type="ECO:0000259" key="5">
    <source>
        <dbReference type="PROSITE" id="PS50089"/>
    </source>
</evidence>
<keyword evidence="2 4" id="KW-0863">Zinc-finger</keyword>
<dbReference type="InterPro" id="IPR013083">
    <property type="entry name" value="Znf_RING/FYVE/PHD"/>
</dbReference>
<evidence type="ECO:0000256" key="3">
    <source>
        <dbReference type="ARBA" id="ARBA00022833"/>
    </source>
</evidence>
<gene>
    <name evidence="6" type="ORF">BU16DRAFT_600092</name>
</gene>
<organism evidence="6 7">
    <name type="scientific">Lophium mytilinum</name>
    <dbReference type="NCBI Taxonomy" id="390894"/>
    <lineage>
        <taxon>Eukaryota</taxon>
        <taxon>Fungi</taxon>
        <taxon>Dikarya</taxon>
        <taxon>Ascomycota</taxon>
        <taxon>Pezizomycotina</taxon>
        <taxon>Dothideomycetes</taxon>
        <taxon>Pleosporomycetidae</taxon>
        <taxon>Mytilinidiales</taxon>
        <taxon>Mytilinidiaceae</taxon>
        <taxon>Lophium</taxon>
    </lineage>
</organism>
<dbReference type="GO" id="GO:0016567">
    <property type="term" value="P:protein ubiquitination"/>
    <property type="evidence" value="ECO:0007669"/>
    <property type="project" value="TreeGrafter"/>
</dbReference>
<keyword evidence="7" id="KW-1185">Reference proteome</keyword>
<dbReference type="Pfam" id="PF13639">
    <property type="entry name" value="zf-RING_2"/>
    <property type="match status" value="1"/>
</dbReference>
<keyword evidence="3" id="KW-0862">Zinc</keyword>
<evidence type="ECO:0000256" key="4">
    <source>
        <dbReference type="PROSITE-ProRule" id="PRU00175"/>
    </source>
</evidence>
<dbReference type="PROSITE" id="PS50089">
    <property type="entry name" value="ZF_RING_2"/>
    <property type="match status" value="1"/>
</dbReference>
<dbReference type="SMART" id="SM00184">
    <property type="entry name" value="RING"/>
    <property type="match status" value="1"/>
</dbReference>
<reference evidence="6" key="1">
    <citation type="journal article" date="2020" name="Stud. Mycol.">
        <title>101 Dothideomycetes genomes: a test case for predicting lifestyles and emergence of pathogens.</title>
        <authorList>
            <person name="Haridas S."/>
            <person name="Albert R."/>
            <person name="Binder M."/>
            <person name="Bloem J."/>
            <person name="Labutti K."/>
            <person name="Salamov A."/>
            <person name="Andreopoulos B."/>
            <person name="Baker S."/>
            <person name="Barry K."/>
            <person name="Bills G."/>
            <person name="Bluhm B."/>
            <person name="Cannon C."/>
            <person name="Castanera R."/>
            <person name="Culley D."/>
            <person name="Daum C."/>
            <person name="Ezra D."/>
            <person name="Gonzalez J."/>
            <person name="Henrissat B."/>
            <person name="Kuo A."/>
            <person name="Liang C."/>
            <person name="Lipzen A."/>
            <person name="Lutzoni F."/>
            <person name="Magnuson J."/>
            <person name="Mondo S."/>
            <person name="Nolan M."/>
            <person name="Ohm R."/>
            <person name="Pangilinan J."/>
            <person name="Park H.-J."/>
            <person name="Ramirez L."/>
            <person name="Alfaro M."/>
            <person name="Sun H."/>
            <person name="Tritt A."/>
            <person name="Yoshinaga Y."/>
            <person name="Zwiers L.-H."/>
            <person name="Turgeon B."/>
            <person name="Goodwin S."/>
            <person name="Spatafora J."/>
            <person name="Crous P."/>
            <person name="Grigoriev I."/>
        </authorList>
    </citation>
    <scope>NUCLEOTIDE SEQUENCE</scope>
    <source>
        <strain evidence="6">CBS 269.34</strain>
    </source>
</reference>
<dbReference type="SMART" id="SM00744">
    <property type="entry name" value="RINGv"/>
    <property type="match status" value="1"/>
</dbReference>
<evidence type="ECO:0000256" key="1">
    <source>
        <dbReference type="ARBA" id="ARBA00022723"/>
    </source>
</evidence>
<sequence>MPLNSLHCSKAEYISLRILCQHRYQLSTRSLDTNTLSSFPYSIPTSTQHSLQTESTIPLQLQQTTIMEHSSHTPSARSFPSVLATFERIANATEIGYGAPAVEYWIRQIGRHTDLRLTPGQLAIDPEEYLAGLTNLARRSLEMDYERMESEIPHNMYMLLRGDCAQIALKIAHLTGDYPSEDGALPAWTRGNSRESLDPFVDAAVKAAAYEVLPSEEQRAEYEIARVRGPALRWADLPWELHPDDPAMPALPSMVAALQGLADPQQTAEQVFALKQWLYHVARSFSRGVGNNWRERPDLDAEAYVEQIVFEVQLELQKAVRYGNVLPGVRDRIDVREVVLAIGQLQSEYRDHDGHGISEADRIANVASWALIESAVMTLPSLEDQLRFYEELPEVLLNPYDDNNDQEWEAIETAERADEMGKEYLEKYTVPIEGALPQDVDECPICTLALEAGVEGDDEPVKTRCLHFFHVACLTHWIVSRMDNSEKCPMCRRPMQE</sequence>
<dbReference type="PANTHER" id="PTHR45969:SF69">
    <property type="entry name" value="FINGER DOMAIN PROTEIN, PUTATIVE (AFU_ORTHOLOGUE AFUA_3G12190)-RELATED"/>
    <property type="match status" value="1"/>
</dbReference>
<dbReference type="InterPro" id="IPR011016">
    <property type="entry name" value="Znf_RING-CH"/>
</dbReference>
<dbReference type="InterPro" id="IPR001841">
    <property type="entry name" value="Znf_RING"/>
</dbReference>
<dbReference type="GO" id="GO:0061630">
    <property type="term" value="F:ubiquitin protein ligase activity"/>
    <property type="evidence" value="ECO:0007669"/>
    <property type="project" value="TreeGrafter"/>
</dbReference>
<dbReference type="PANTHER" id="PTHR45969">
    <property type="entry name" value="RING ZINC FINGER PROTEIN-RELATED"/>
    <property type="match status" value="1"/>
</dbReference>
<evidence type="ECO:0000313" key="6">
    <source>
        <dbReference type="EMBL" id="KAF2501905.1"/>
    </source>
</evidence>
<evidence type="ECO:0000256" key="2">
    <source>
        <dbReference type="ARBA" id="ARBA00022771"/>
    </source>
</evidence>
<dbReference type="Proteomes" id="UP000799750">
    <property type="component" value="Unassembled WGS sequence"/>
</dbReference>
<dbReference type="Gene3D" id="3.30.40.10">
    <property type="entry name" value="Zinc/RING finger domain, C3HC4 (zinc finger)"/>
    <property type="match status" value="1"/>
</dbReference>
<dbReference type="AlphaFoldDB" id="A0A6A6RAP6"/>
<keyword evidence="1" id="KW-0479">Metal-binding</keyword>
<name>A0A6A6RAP6_9PEZI</name>
<dbReference type="OrthoDB" id="3791828at2759"/>
<dbReference type="EMBL" id="MU004182">
    <property type="protein sequence ID" value="KAF2501905.1"/>
    <property type="molecule type" value="Genomic_DNA"/>
</dbReference>
<dbReference type="SUPFAM" id="SSF57850">
    <property type="entry name" value="RING/U-box"/>
    <property type="match status" value="1"/>
</dbReference>
<protein>
    <recommendedName>
        <fullName evidence="5">RING-type domain-containing protein</fullName>
    </recommendedName>
</protein>
<evidence type="ECO:0000313" key="7">
    <source>
        <dbReference type="Proteomes" id="UP000799750"/>
    </source>
</evidence>
<dbReference type="GO" id="GO:0008270">
    <property type="term" value="F:zinc ion binding"/>
    <property type="evidence" value="ECO:0007669"/>
    <property type="project" value="UniProtKB-KW"/>
</dbReference>
<proteinExistence type="predicted"/>
<accession>A0A6A6RAP6</accession>